<dbReference type="Proteomes" id="UP000321638">
    <property type="component" value="Unassembled WGS sequence"/>
</dbReference>
<name>A0A5C8PS55_9HYPH</name>
<evidence type="ECO:0000313" key="7">
    <source>
        <dbReference type="Proteomes" id="UP000321638"/>
    </source>
</evidence>
<proteinExistence type="predicted"/>
<dbReference type="RefSeq" id="WP_147846501.1">
    <property type="nucleotide sequence ID" value="NZ_VDUZ01000007.1"/>
</dbReference>
<keyword evidence="7" id="KW-1185">Reference proteome</keyword>
<organism evidence="6 7">
    <name type="scientific">Vineibacter terrae</name>
    <dbReference type="NCBI Taxonomy" id="2586908"/>
    <lineage>
        <taxon>Bacteria</taxon>
        <taxon>Pseudomonadati</taxon>
        <taxon>Pseudomonadota</taxon>
        <taxon>Alphaproteobacteria</taxon>
        <taxon>Hyphomicrobiales</taxon>
        <taxon>Vineibacter</taxon>
    </lineage>
</organism>
<dbReference type="GO" id="GO:0009306">
    <property type="term" value="P:protein secretion"/>
    <property type="evidence" value="ECO:0007669"/>
    <property type="project" value="InterPro"/>
</dbReference>
<evidence type="ECO:0000256" key="2">
    <source>
        <dbReference type="ARBA" id="ARBA00022692"/>
    </source>
</evidence>
<reference evidence="6 7" key="1">
    <citation type="submission" date="2019-06" db="EMBL/GenBank/DDBJ databases">
        <title>New taxonomy in bacterial strain CC-CFT640, isolated from vineyard.</title>
        <authorList>
            <person name="Lin S.-Y."/>
            <person name="Tsai C.-F."/>
            <person name="Young C.-C."/>
        </authorList>
    </citation>
    <scope>NUCLEOTIDE SEQUENCE [LARGE SCALE GENOMIC DNA]</scope>
    <source>
        <strain evidence="6 7">CC-CFT640</strain>
    </source>
</reference>
<dbReference type="Pfam" id="PF04357">
    <property type="entry name" value="TamB"/>
    <property type="match status" value="1"/>
</dbReference>
<dbReference type="GO" id="GO:0005886">
    <property type="term" value="C:plasma membrane"/>
    <property type="evidence" value="ECO:0007669"/>
    <property type="project" value="InterPro"/>
</dbReference>
<comment type="subcellular location">
    <subcellularLocation>
        <location evidence="1">Membrane</location>
        <topology evidence="1">Single-pass membrane protein</topology>
    </subcellularLocation>
</comment>
<evidence type="ECO:0000259" key="5">
    <source>
        <dbReference type="Pfam" id="PF04357"/>
    </source>
</evidence>
<keyword evidence="3" id="KW-1133">Transmembrane helix</keyword>
<keyword evidence="2" id="KW-0812">Transmembrane</keyword>
<evidence type="ECO:0000313" key="6">
    <source>
        <dbReference type="EMBL" id="TXL78232.1"/>
    </source>
</evidence>
<feature type="domain" description="Translocation and assembly module TamB C-terminal" evidence="5">
    <location>
        <begin position="952"/>
        <end position="1224"/>
    </location>
</feature>
<keyword evidence="4" id="KW-0472">Membrane</keyword>
<evidence type="ECO:0000256" key="3">
    <source>
        <dbReference type="ARBA" id="ARBA00022989"/>
    </source>
</evidence>
<dbReference type="InterPro" id="IPR007452">
    <property type="entry name" value="TamB_C"/>
</dbReference>
<evidence type="ECO:0000256" key="1">
    <source>
        <dbReference type="ARBA" id="ARBA00004167"/>
    </source>
</evidence>
<accession>A0A5C8PS55</accession>
<evidence type="ECO:0000256" key="4">
    <source>
        <dbReference type="ARBA" id="ARBA00023136"/>
    </source>
</evidence>
<sequence>MTVERLEIGELWLGSPLAGVASRWRINGHAQLKGLDGVNSLSLNASRNDDRTGRVLLDASYDGRRGVLNARGEFEEGEGGIVATLLGRPDLPSIAGGFRAQLTDLVGDAHLSVEGGDVLGITGTVRIRSNDAGRQVALALQVTGGQIPDPVWKAALAQPASVQADILIEPAGAIAVRALRLKAAPLEATASGRFVPTDKRLQLRLSAIGGDAAVLAAIVPGATWRDVRFDMEAAGTMTAIDGTLSLRAADVALAEASTRELALTATVREANPAAGVWPRGELRGTLGEVVWHAARRELAARDVRVAVAGGQESSGAIGLTSFDLASSQFSVAGTGTLTTDGGVLANVMIEVPDMSAFNPIMTSPVAGSAQVKLRLTGTRAEPVLAVDATLRDGIVQNVPHVLLAPELRLSASGSIDRQQRWRLEWATIASDAISATARGAGAGGNGTLDAIIMLPRLGAVDRRLSGTLRSDIHVQSSDERSTVSLRAAIAQAKVDGTNLERLTLDADLVLGADQVDATLQLDGSSAGQQLRASGRISAVGGERLLISEFNGALGGTNLTIRDLAVDRTTARGSARLLVEDLKQLSMLTGQPLAGRLEVDIVSDNVASAGKLKLGIRGTGLALADSGADTLTADATIGDPLGDATFEASIMAHRLRGVAGLGTLSVRASGDWNAIAASAEASGPGVILNGALTVRRDGREAIADIVSLRGTYAGRPFGLAGATRLRQSGERITVEGLRLNVAGGSIRVAGTIDAANSELSVDVVALKLAELAALVGGEAPLDGTVQAQLQVRGALANPEIAGTYTVRDARLRSMTVASIPAALLTGKVAMRERVLSADARLAAGTSRLAIGITGQLPSRGALPDGQLTVVGPIDLVIFASLIGPDIQLLAGRALVDVALAVRRGRPTGTGTMRLEDVRLSVPREGMILSKGNGTIRMAGERIVVERVDFPAVGKGDVVVGGEVQLDPNLPLAIDLWLKTRNARLMTRRDLIVDLTSSLRLHGSLADGLTAEGQIQIDRAEINAAVGTGAKSVASVPVREVGAGAPKKDRTGSPARPLALDLKVSAPRGVFVRGQGLDAEVGGELAVKGTSANPSVVGGLKMRRGSYSLLGRNLTFSRGAVTLANADRIAPILDLEPTTRGGNVTVVVKVTGPASEPKIELRSSPMLPQDEIIAQLLFGKGTARLGPTELGQLMAAVGELSGIGPSGSSPGFIRRALGLNGLGGGRGAVQIEILPRVKLDADIGINSTGRAGLAWEYDY</sequence>
<comment type="caution">
    <text evidence="6">The sequence shown here is derived from an EMBL/GenBank/DDBJ whole genome shotgun (WGS) entry which is preliminary data.</text>
</comment>
<dbReference type="PANTHER" id="PTHR36985">
    <property type="entry name" value="TRANSLOCATION AND ASSEMBLY MODULE SUBUNIT TAMB"/>
    <property type="match status" value="1"/>
</dbReference>
<protein>
    <recommendedName>
        <fullName evidence="5">Translocation and assembly module TamB C-terminal domain-containing protein</fullName>
    </recommendedName>
</protein>
<dbReference type="PANTHER" id="PTHR36985:SF1">
    <property type="entry name" value="TRANSLOCATION AND ASSEMBLY MODULE SUBUNIT TAMB"/>
    <property type="match status" value="1"/>
</dbReference>
<gene>
    <name evidence="6" type="ORF">FHP25_08540</name>
</gene>
<dbReference type="EMBL" id="VDUZ01000007">
    <property type="protein sequence ID" value="TXL78232.1"/>
    <property type="molecule type" value="Genomic_DNA"/>
</dbReference>
<dbReference type="OrthoDB" id="7784409at2"/>
<dbReference type="AlphaFoldDB" id="A0A5C8PS55"/>